<dbReference type="Proteomes" id="UP000054845">
    <property type="component" value="Unassembled WGS sequence"/>
</dbReference>
<feature type="region of interest" description="Disordered" evidence="1">
    <location>
        <begin position="1129"/>
        <end position="1209"/>
    </location>
</feature>
<dbReference type="OrthoDB" id="2148418at2759"/>
<feature type="region of interest" description="Disordered" evidence="1">
    <location>
        <begin position="576"/>
        <end position="744"/>
    </location>
</feature>
<feature type="region of interest" description="Disordered" evidence="1">
    <location>
        <begin position="439"/>
        <end position="550"/>
    </location>
</feature>
<reference evidence="2 3" key="1">
    <citation type="submission" date="2014-09" db="EMBL/GenBank/DDBJ databases">
        <authorList>
            <person name="Magalhaes I.L.F."/>
            <person name="Oliveira U."/>
            <person name="Santos F.R."/>
            <person name="Vidigal T.H.D.A."/>
            <person name="Brescovit A.D."/>
            <person name="Santos A.J."/>
        </authorList>
    </citation>
    <scope>NUCLEOTIDE SEQUENCE [LARGE SCALE GENOMIC DNA]</scope>
</reference>
<feature type="compositionally biased region" description="Polar residues" evidence="1">
    <location>
        <begin position="594"/>
        <end position="607"/>
    </location>
</feature>
<proteinExistence type="predicted"/>
<evidence type="ECO:0000256" key="1">
    <source>
        <dbReference type="SAM" id="MobiDB-lite"/>
    </source>
</evidence>
<feature type="region of interest" description="Disordered" evidence="1">
    <location>
        <begin position="18"/>
        <end position="132"/>
    </location>
</feature>
<feature type="compositionally biased region" description="Polar residues" evidence="1">
    <location>
        <begin position="350"/>
        <end position="360"/>
    </location>
</feature>
<feature type="compositionally biased region" description="Low complexity" evidence="1">
    <location>
        <begin position="77"/>
        <end position="93"/>
    </location>
</feature>
<feature type="compositionally biased region" description="Basic and acidic residues" evidence="1">
    <location>
        <begin position="441"/>
        <end position="461"/>
    </location>
</feature>
<evidence type="ECO:0000313" key="3">
    <source>
        <dbReference type="Proteomes" id="UP000054845"/>
    </source>
</evidence>
<feature type="region of interest" description="Disordered" evidence="1">
    <location>
        <begin position="339"/>
        <end position="390"/>
    </location>
</feature>
<sequence length="1297" mass="135511">MSTRLRERKLLRRDSLDLARRRSVGPGHLRDVTPVRPAAHMYATSSTESLPSTLNGERSEASPADSADALERDPLEDAASSSAAVADDCSPSATEAEQQPDQHPTALSESETTASLGDASATESPPLDPAPQLDLAFRSAEAAFDADVTSDLTYRMIAAADDSSLSPTRAEAGLKSSDLLELPAAFEAMRLALQRDNQADLDGQATQLRQGDLTFDAGAFLNLDASVVLPGDSEAASGPQGATQLDQTRVEPGLRRVPCTLEALADASGSFSFGSPGLARAAVDPNSDNSLLNGLRAEVDQDTSESPFALTRALALEQQGTDDLNPRRGSPWERRDRAERLVMPHGGSPLKQTRLASSPQEARASKPKVDTATGHAQGLPSEQRSPNKTAVPKAISVADALSMWADATTSSPTKVQQAAALPSPWVLGDGSPRKPLKVLQRAREMSGSRDSPSKQDDRSRGAEAVAPDDLDAQPQRSSDQPDASVTSVPVPPAKEAILLPRMGTQRSLRGVPQPKGVVTRLNGPSARLQQERRAASSGERQGLQNETGKGAMGITVDQATSRPAVGLAASVKGVAGVTSRAGASSRLPKPASLAASQGPSKSQSSAIPQPRPKGIALENASDGKGLSLAKRPAERLNPARPLAAETKLKSARPITGVPKSTSKAPSTSSQRPSRIAESKMRATTAGSELLKADDPTGCTKAGPIRSESVASNNSSRSDSRVGTTKPESRAEAKVSSSATLASSVASRLVRPVARAAKGVPVPSSSPIRSSQAPRTVLGSRTAAIASSSPLRATVTRAGSRTPIIRDARLARGPASLKQAEAPPTEATASTVEDVSRPKIASPLAARTGPVVIRDARLAPSVVRRDEPAYAESTPPDAASSPERGTTTTSSVGPTEPAGLLTSTAQGRARRVPAGSTEATRAPASVPTTAPALSHAIQVVSSPVPTPAPASPSRSAPAPGAARFGFQGLASPTRRSSVRSATDEEGVGYVDALTATRQGRTPFGPAQATATDDAFGLYRPDFANMSPMKAAKRATLMGDGAPSSDGIIGSSDTGKSLRPRAAKHGSQNLSEISKHSLGVSSAATSALSTKAFMASDSWPSVPLSNAEMLALTKHNTRRNEKYLTKLDIVPIRMEGPRPPSPSAKIRKTPGADKLDKAEADEARERRARKRTSDGADDGQAKQDASAALEKHVQGAGDEESFHTPTRPQFITHGPQKKVVKWHKSLFVGPSEAPAQRIAEAEQRPAAGTRRECKSRSSLSAKSYTLDDNGNVAETEAPISPRLRKTRVKILKLIFDDDL</sequence>
<feature type="compositionally biased region" description="Low complexity" evidence="1">
    <location>
        <begin position="950"/>
        <end position="961"/>
    </location>
</feature>
<feature type="compositionally biased region" description="Low complexity" evidence="1">
    <location>
        <begin position="658"/>
        <end position="669"/>
    </location>
</feature>
<accession>A0A0P1BPB0</accession>
<feature type="region of interest" description="Disordered" evidence="1">
    <location>
        <begin position="863"/>
        <end position="983"/>
    </location>
</feature>
<feature type="compositionally biased region" description="Polar residues" evidence="1">
    <location>
        <begin position="1254"/>
        <end position="1266"/>
    </location>
</feature>
<evidence type="ECO:0000313" key="2">
    <source>
        <dbReference type="EMBL" id="CEH18724.1"/>
    </source>
</evidence>
<feature type="region of interest" description="Disordered" evidence="1">
    <location>
        <begin position="811"/>
        <end position="834"/>
    </location>
</feature>
<feature type="compositionally biased region" description="Polar residues" evidence="1">
    <location>
        <begin position="882"/>
        <end position="892"/>
    </location>
</feature>
<feature type="compositionally biased region" description="Polar residues" evidence="1">
    <location>
        <begin position="474"/>
        <end position="487"/>
    </location>
</feature>
<feature type="region of interest" description="Disordered" evidence="1">
    <location>
        <begin position="1041"/>
        <end position="1067"/>
    </location>
</feature>
<feature type="compositionally biased region" description="Polar residues" evidence="1">
    <location>
        <begin position="95"/>
        <end position="115"/>
    </location>
</feature>
<feature type="compositionally biased region" description="Low complexity" evidence="1">
    <location>
        <begin position="705"/>
        <end position="716"/>
    </location>
</feature>
<name>A0A0P1BPB0_9BASI</name>
<organism evidence="2 3">
    <name type="scientific">Ceraceosorus bombacis</name>
    <dbReference type="NCBI Taxonomy" id="401625"/>
    <lineage>
        <taxon>Eukaryota</taxon>
        <taxon>Fungi</taxon>
        <taxon>Dikarya</taxon>
        <taxon>Basidiomycota</taxon>
        <taxon>Ustilaginomycotina</taxon>
        <taxon>Exobasidiomycetes</taxon>
        <taxon>Ceraceosorales</taxon>
        <taxon>Ceraceosoraceae</taxon>
        <taxon>Ceraceosorus</taxon>
    </lineage>
</organism>
<feature type="compositionally biased region" description="Low complexity" evidence="1">
    <location>
        <begin position="819"/>
        <end position="828"/>
    </location>
</feature>
<dbReference type="EMBL" id="CCYA01000276">
    <property type="protein sequence ID" value="CEH18724.1"/>
    <property type="molecule type" value="Genomic_DNA"/>
</dbReference>
<feature type="compositionally biased region" description="Polar residues" evidence="1">
    <location>
        <begin position="43"/>
        <end position="56"/>
    </location>
</feature>
<protein>
    <submittedName>
        <fullName evidence="2">Uncharacterized protein</fullName>
    </submittedName>
</protein>
<feature type="compositionally biased region" description="Basic and acidic residues" evidence="1">
    <location>
        <begin position="1237"/>
        <end position="1253"/>
    </location>
</feature>
<feature type="compositionally biased region" description="Low complexity" evidence="1">
    <location>
        <begin position="734"/>
        <end position="744"/>
    </location>
</feature>
<dbReference type="STRING" id="401625.A0A0P1BPB0"/>
<feature type="compositionally biased region" description="Polar residues" evidence="1">
    <location>
        <begin position="538"/>
        <end position="547"/>
    </location>
</feature>
<keyword evidence="3" id="KW-1185">Reference proteome</keyword>
<feature type="compositionally biased region" description="Basic and acidic residues" evidence="1">
    <location>
        <begin position="1148"/>
        <end position="1163"/>
    </location>
</feature>
<feature type="region of interest" description="Disordered" evidence="1">
    <location>
        <begin position="1231"/>
        <end position="1279"/>
    </location>
</feature>
<feature type="compositionally biased region" description="Low complexity" evidence="1">
    <location>
        <begin position="1041"/>
        <end position="1055"/>
    </location>
</feature>